<reference evidence="5" key="1">
    <citation type="submission" date="2017-08" db="EMBL/GenBank/DDBJ databases">
        <authorList>
            <person name="Polle J.E."/>
            <person name="Barry K."/>
            <person name="Cushman J."/>
            <person name="Schmutz J."/>
            <person name="Tran D."/>
            <person name="Hathwaick L.T."/>
            <person name="Yim W.C."/>
            <person name="Jenkins J."/>
            <person name="Mckie-Krisberg Z.M."/>
            <person name="Prochnik S."/>
            <person name="Lindquist E."/>
            <person name="Dockter R.B."/>
            <person name="Adam C."/>
            <person name="Molina H."/>
            <person name="Bunkerborg J."/>
            <person name="Jin E."/>
            <person name="Buchheim M."/>
            <person name="Magnuson J."/>
        </authorList>
    </citation>
    <scope>NUCLEOTIDE SEQUENCE</scope>
    <source>
        <strain evidence="5">CCAP 19/18</strain>
    </source>
</reference>
<dbReference type="InterPro" id="IPR002347">
    <property type="entry name" value="SDR_fam"/>
</dbReference>
<protein>
    <submittedName>
        <fullName evidence="5">Uncharacterized protein</fullName>
    </submittedName>
</protein>
<dbReference type="EMBL" id="MU069455">
    <property type="protein sequence ID" value="KAF5842798.1"/>
    <property type="molecule type" value="Genomic_DNA"/>
</dbReference>
<feature type="region of interest" description="Disordered" evidence="4">
    <location>
        <begin position="1"/>
        <end position="33"/>
    </location>
</feature>
<dbReference type="Pfam" id="PF00106">
    <property type="entry name" value="adh_short"/>
    <property type="match status" value="1"/>
</dbReference>
<dbReference type="PANTHER" id="PTHR43963:SF6">
    <property type="entry name" value="CHAIN DEHYDROGENASE FAMILY PROTEIN, PUTATIVE (AFU_ORTHOLOGUE AFUA_3G15350)-RELATED"/>
    <property type="match status" value="1"/>
</dbReference>
<dbReference type="InterPro" id="IPR036291">
    <property type="entry name" value="NAD(P)-bd_dom_sf"/>
</dbReference>
<dbReference type="PRINTS" id="PR00081">
    <property type="entry name" value="GDHRDH"/>
</dbReference>
<dbReference type="SUPFAM" id="SSF51735">
    <property type="entry name" value="NAD(P)-binding Rossmann-fold domains"/>
    <property type="match status" value="1"/>
</dbReference>
<evidence type="ECO:0000256" key="3">
    <source>
        <dbReference type="ARBA" id="ARBA00023002"/>
    </source>
</evidence>
<comment type="caution">
    <text evidence="5">The sequence shown here is derived from an EMBL/GenBank/DDBJ whole genome shotgun (WGS) entry which is preliminary data.</text>
</comment>
<evidence type="ECO:0000256" key="1">
    <source>
        <dbReference type="ARBA" id="ARBA00006484"/>
    </source>
</evidence>
<evidence type="ECO:0000313" key="6">
    <source>
        <dbReference type="Proteomes" id="UP000815325"/>
    </source>
</evidence>
<feature type="compositionally biased region" description="Polar residues" evidence="4">
    <location>
        <begin position="21"/>
        <end position="33"/>
    </location>
</feature>
<dbReference type="Gene3D" id="3.40.50.720">
    <property type="entry name" value="NAD(P)-binding Rossmann-like Domain"/>
    <property type="match status" value="1"/>
</dbReference>
<keyword evidence="6" id="KW-1185">Reference proteome</keyword>
<sequence length="172" mass="18920">MLMQLAKSSKSCGRLSPCTAPRQTRAGSNSRHLTTPKAMAQQHICEPKWWTHDTIAVVTGANKGLGFECARQLACEAGFLTVIAARNEKAGQEAVKSLEQSSGGNARLDFHPLEVTDKNSIEAFKNWLQQKYGKLTVLINNAGIAYPGKFQSHFHTVFCLPSMRKSRIVFGN</sequence>
<dbReference type="PANTHER" id="PTHR43963">
    <property type="entry name" value="CARBONYL REDUCTASE 1-RELATED"/>
    <property type="match status" value="1"/>
</dbReference>
<name>A0ABQ7H7G8_DUNSA</name>
<evidence type="ECO:0000313" key="5">
    <source>
        <dbReference type="EMBL" id="KAF5842798.1"/>
    </source>
</evidence>
<comment type="similarity">
    <text evidence="1">Belongs to the short-chain dehydrogenases/reductases (SDR) family.</text>
</comment>
<keyword evidence="3" id="KW-0560">Oxidoreductase</keyword>
<evidence type="ECO:0000256" key="2">
    <source>
        <dbReference type="ARBA" id="ARBA00022857"/>
    </source>
</evidence>
<gene>
    <name evidence="5" type="ORF">DUNSADRAFT_5170</name>
</gene>
<evidence type="ECO:0000256" key="4">
    <source>
        <dbReference type="SAM" id="MobiDB-lite"/>
    </source>
</evidence>
<dbReference type="Proteomes" id="UP000815325">
    <property type="component" value="Unassembled WGS sequence"/>
</dbReference>
<keyword evidence="2" id="KW-0521">NADP</keyword>
<feature type="compositionally biased region" description="Polar residues" evidence="4">
    <location>
        <begin position="1"/>
        <end position="11"/>
    </location>
</feature>
<organism evidence="5 6">
    <name type="scientific">Dunaliella salina</name>
    <name type="common">Green alga</name>
    <name type="synonym">Protococcus salinus</name>
    <dbReference type="NCBI Taxonomy" id="3046"/>
    <lineage>
        <taxon>Eukaryota</taxon>
        <taxon>Viridiplantae</taxon>
        <taxon>Chlorophyta</taxon>
        <taxon>core chlorophytes</taxon>
        <taxon>Chlorophyceae</taxon>
        <taxon>CS clade</taxon>
        <taxon>Chlamydomonadales</taxon>
        <taxon>Dunaliellaceae</taxon>
        <taxon>Dunaliella</taxon>
    </lineage>
</organism>
<accession>A0ABQ7H7G8</accession>
<proteinExistence type="inferred from homology"/>